<feature type="transmembrane region" description="Helical" evidence="9">
    <location>
        <begin position="202"/>
        <end position="222"/>
    </location>
</feature>
<dbReference type="Gene3D" id="1.20.1740.10">
    <property type="entry name" value="Amino acid/polyamine transporter I"/>
    <property type="match status" value="1"/>
</dbReference>
<dbReference type="GO" id="GO:0055085">
    <property type="term" value="P:transmembrane transport"/>
    <property type="evidence" value="ECO:0007669"/>
    <property type="project" value="InterPro"/>
</dbReference>
<evidence type="ECO:0000256" key="9">
    <source>
        <dbReference type="SAM" id="Phobius"/>
    </source>
</evidence>
<evidence type="ECO:0000256" key="4">
    <source>
        <dbReference type="ARBA" id="ARBA00022475"/>
    </source>
</evidence>
<feature type="transmembrane region" description="Helical" evidence="9">
    <location>
        <begin position="48"/>
        <end position="70"/>
    </location>
</feature>
<evidence type="ECO:0000256" key="3">
    <source>
        <dbReference type="ARBA" id="ARBA00022448"/>
    </source>
</evidence>
<feature type="transmembrane region" description="Helical" evidence="9">
    <location>
        <begin position="21"/>
        <end position="42"/>
    </location>
</feature>
<comment type="subcellular location">
    <subcellularLocation>
        <location evidence="1">Cell membrane</location>
        <topology evidence="1">Multi-pass membrane protein</topology>
    </subcellularLocation>
</comment>
<dbReference type="Proteomes" id="UP000581206">
    <property type="component" value="Unassembled WGS sequence"/>
</dbReference>
<evidence type="ECO:0000256" key="8">
    <source>
        <dbReference type="ARBA" id="ARBA00023136"/>
    </source>
</evidence>
<dbReference type="Pfam" id="PF00324">
    <property type="entry name" value="AA_permease"/>
    <property type="match status" value="1"/>
</dbReference>
<keyword evidence="7 9" id="KW-1133">Transmembrane helix</keyword>
<comment type="similarity">
    <text evidence="2">Belongs to the amino acid-polyamine-organocation (APC) superfamily. Amino acid transporter (AAT) (TC 2.A.3.1) family.</text>
</comment>
<comment type="caution">
    <text evidence="11">The sequence shown here is derived from an EMBL/GenBank/DDBJ whole genome shotgun (WGS) entry which is preliminary data.</text>
</comment>
<dbReference type="PROSITE" id="PS00218">
    <property type="entry name" value="AMINO_ACID_PERMEASE_1"/>
    <property type="match status" value="1"/>
</dbReference>
<dbReference type="NCBIfam" id="NF008272">
    <property type="entry name" value="PRK11049.1"/>
    <property type="match status" value="1"/>
</dbReference>
<feature type="domain" description="Amino acid permease/ SLC12A" evidence="10">
    <location>
        <begin position="18"/>
        <end position="458"/>
    </location>
</feature>
<evidence type="ECO:0000256" key="2">
    <source>
        <dbReference type="ARBA" id="ARBA00008583"/>
    </source>
</evidence>
<name>A0A7X6QXP4_9CELL</name>
<dbReference type="FunFam" id="1.20.1740.10:FF:000001">
    <property type="entry name" value="Amino acid permease"/>
    <property type="match status" value="1"/>
</dbReference>
<dbReference type="PIRSF" id="PIRSF006060">
    <property type="entry name" value="AA_transporter"/>
    <property type="match status" value="1"/>
</dbReference>
<sequence length="477" mass="51673">MQTGEDGEQLQRGLTNRHIQLIAIGGAIGTGLFLGSGRTISLAGPSVLLVYAVLGFMLFFVMRAMGELLLSNLKYRSFRDMAADIIGPWAGFVTGWTYWFCWIVTGIADVVAVAGYVAYWWPDLPRWIAAVLLIVVLLVLNLVAVALFGELEFWFALVKIIAIVALIVAGLVLVALAFSDTDGTTARVANLWEHGGFFPQGLRGFIAGFQIAAFAFVGIELVGTTAAETKDPERTLPRAINSIPLRIALFYLGALAVIMMVIPWDRIDPETSPFVTMFAMTGMPAVGGIINLVVLTSAASSANSGMFSTSRMLFGLADDRMAPRSFGRLSSHHVPARGLMFSCACLVPGVVLLYAGTSVMQAFTLVTTVATLMFVVVWTMILACYLVYRRRSPELHAASTFKMPGGPVMCWVVLAFFAFLVGALALDPDTRRAMVMLPIWFAVLAIAWWTMRRRGVADSIQASVTLGALGARESESE</sequence>
<feature type="transmembrane region" description="Helical" evidence="9">
    <location>
        <begin position="243"/>
        <end position="262"/>
    </location>
</feature>
<keyword evidence="3" id="KW-0813">Transport</keyword>
<feature type="transmembrane region" description="Helical" evidence="9">
    <location>
        <begin position="274"/>
        <end position="302"/>
    </location>
</feature>
<proteinExistence type="inferred from homology"/>
<accession>A0A7X6QXP4</accession>
<feature type="transmembrane region" description="Helical" evidence="9">
    <location>
        <begin position="408"/>
        <end position="426"/>
    </location>
</feature>
<feature type="transmembrane region" description="Helical" evidence="9">
    <location>
        <begin position="432"/>
        <end position="451"/>
    </location>
</feature>
<keyword evidence="6" id="KW-0029">Amino-acid transport</keyword>
<keyword evidence="12" id="KW-1185">Reference proteome</keyword>
<evidence type="ECO:0000256" key="1">
    <source>
        <dbReference type="ARBA" id="ARBA00004651"/>
    </source>
</evidence>
<feature type="transmembrane region" description="Helical" evidence="9">
    <location>
        <begin position="362"/>
        <end position="388"/>
    </location>
</feature>
<dbReference type="GO" id="GO:0005886">
    <property type="term" value="C:plasma membrane"/>
    <property type="evidence" value="ECO:0007669"/>
    <property type="project" value="UniProtKB-SubCell"/>
</dbReference>
<keyword evidence="8 9" id="KW-0472">Membrane</keyword>
<dbReference type="AlphaFoldDB" id="A0A7X6QXP4"/>
<gene>
    <name evidence="11" type="primary">cycA</name>
    <name evidence="11" type="synonym">dagA</name>
    <name evidence="11" type="ORF">HGA03_01275</name>
</gene>
<evidence type="ECO:0000256" key="7">
    <source>
        <dbReference type="ARBA" id="ARBA00022989"/>
    </source>
</evidence>
<keyword evidence="4" id="KW-1003">Cell membrane</keyword>
<dbReference type="InterPro" id="IPR004840">
    <property type="entry name" value="Amino_acid_permease_CS"/>
</dbReference>
<evidence type="ECO:0000256" key="5">
    <source>
        <dbReference type="ARBA" id="ARBA00022692"/>
    </source>
</evidence>
<feature type="transmembrane region" description="Helical" evidence="9">
    <location>
        <begin position="156"/>
        <end position="178"/>
    </location>
</feature>
<evidence type="ECO:0000259" key="10">
    <source>
        <dbReference type="Pfam" id="PF00324"/>
    </source>
</evidence>
<reference evidence="11 12" key="1">
    <citation type="submission" date="2020-04" db="EMBL/GenBank/DDBJ databases">
        <title>MicrobeNet Type strains.</title>
        <authorList>
            <person name="Nicholson A.C."/>
        </authorList>
    </citation>
    <scope>NUCLEOTIDE SEQUENCE [LARGE SCALE GENOMIC DNA]</scope>
    <source>
        <strain evidence="11 12">ATCC BAA-788</strain>
    </source>
</reference>
<feature type="transmembrane region" description="Helical" evidence="9">
    <location>
        <begin position="338"/>
        <end position="356"/>
    </location>
</feature>
<dbReference type="GO" id="GO:0006865">
    <property type="term" value="P:amino acid transport"/>
    <property type="evidence" value="ECO:0007669"/>
    <property type="project" value="UniProtKB-KW"/>
</dbReference>
<evidence type="ECO:0000256" key="6">
    <source>
        <dbReference type="ARBA" id="ARBA00022970"/>
    </source>
</evidence>
<protein>
    <submittedName>
        <fullName evidence="11">D-serine/D-alanine/glycine transporter</fullName>
    </submittedName>
</protein>
<feature type="transmembrane region" description="Helical" evidence="9">
    <location>
        <begin position="127"/>
        <end position="149"/>
    </location>
</feature>
<dbReference type="InterPro" id="IPR004841">
    <property type="entry name" value="AA-permease/SLC12A_dom"/>
</dbReference>
<evidence type="ECO:0000313" key="12">
    <source>
        <dbReference type="Proteomes" id="UP000581206"/>
    </source>
</evidence>
<organism evidence="11 12">
    <name type="scientific">Cellulomonas denverensis</name>
    <dbReference type="NCBI Taxonomy" id="264297"/>
    <lineage>
        <taxon>Bacteria</taxon>
        <taxon>Bacillati</taxon>
        <taxon>Actinomycetota</taxon>
        <taxon>Actinomycetes</taxon>
        <taxon>Micrococcales</taxon>
        <taxon>Cellulomonadaceae</taxon>
        <taxon>Cellulomonas</taxon>
    </lineage>
</organism>
<dbReference type="EMBL" id="JAAXOX010000001">
    <property type="protein sequence ID" value="NKY21293.1"/>
    <property type="molecule type" value="Genomic_DNA"/>
</dbReference>
<evidence type="ECO:0000313" key="11">
    <source>
        <dbReference type="EMBL" id="NKY21293.1"/>
    </source>
</evidence>
<keyword evidence="5 9" id="KW-0812">Transmembrane</keyword>
<dbReference type="PANTHER" id="PTHR43495:SF2">
    <property type="entry name" value="D-SERINE_D-ALANINE_GLYCINE TRANSPORTER"/>
    <property type="match status" value="1"/>
</dbReference>
<dbReference type="PANTHER" id="PTHR43495">
    <property type="entry name" value="GABA PERMEASE"/>
    <property type="match status" value="1"/>
</dbReference>